<accession>A0ABR0J8M9</accession>
<feature type="transmembrane region" description="Helical" evidence="2">
    <location>
        <begin position="20"/>
        <end position="40"/>
    </location>
</feature>
<keyword evidence="2" id="KW-0812">Transmembrane</keyword>
<dbReference type="PANTHER" id="PTHR42055">
    <property type="entry name" value="YALI0E03476P"/>
    <property type="match status" value="1"/>
</dbReference>
<evidence type="ECO:0000313" key="4">
    <source>
        <dbReference type="Proteomes" id="UP001345691"/>
    </source>
</evidence>
<reference evidence="3 4" key="1">
    <citation type="submission" date="2023-08" db="EMBL/GenBank/DDBJ databases">
        <title>Black Yeasts Isolated from many extreme environments.</title>
        <authorList>
            <person name="Coleine C."/>
            <person name="Stajich J.E."/>
            <person name="Selbmann L."/>
        </authorList>
    </citation>
    <scope>NUCLEOTIDE SEQUENCE [LARGE SCALE GENOMIC DNA]</scope>
    <source>
        <strain evidence="3 4">CCFEE 6328</strain>
    </source>
</reference>
<sequence>MFTVLHSFLHVIHAMPPRHFFRYIFVGAVLIVGIIIFTTASTPSTAILNDKTGYTEALRESLSTLNVPFRFKFHQAAHKPPDQKNSTHGDSSWYSDWKWMNPFSSAVTLDQERIVLPPLPERPPVYTYYDTTVKRDEATQEVDKELLLTWRRAWWAHGFRPVVLTEAEAMSHPLFPTLHAKGMPMTLEHEFRQWLAWAHMGTGMLASTYCIPMGAYDDLLLSHLRRGQYAQLTRFEGLGSGLFAGEEPQIKDAIRAALDDVKLSSFKTITDAIASDRFKVEQPASIAHYDSQTITSKYPKLAEQLLKDPDKGRQSLNQLMIAHLHTIWQNTFSTGIAVLQPLSAHTFSLVKPAKDLARLLTECPSSILQSSCPPNRPKCSPCIGAKMKINVAPSFRNTSSLYTIAIVPHPYTLITVTNQSEAISVAHIRRHTERDPWITAVTRDILGDSRGGPSRVVGIKDAIASEYGSTRSLWFTTEHFPLSFWPPPPPPKSPTNDAHPQEEKVSPFPEDWLEHLDWHFGFPVPRTSVSHGESLPPVPGPERWAKSPAGIPAERKKSSDPNPPTEEQAAVEVELLRKAGETVSSKDPEVLRIRNVAEAWNLADTEAWKFVKSFRARQVVEVLKFEEDESAYGTGGPARGKTRWWGSS</sequence>
<keyword evidence="2" id="KW-1133">Transmembrane helix</keyword>
<protein>
    <submittedName>
        <fullName evidence="3">Uncharacterized protein</fullName>
    </submittedName>
</protein>
<dbReference type="EMBL" id="JAVRRF010000014">
    <property type="protein sequence ID" value="KAK5058368.1"/>
    <property type="molecule type" value="Genomic_DNA"/>
</dbReference>
<dbReference type="Proteomes" id="UP001345691">
    <property type="component" value="Unassembled WGS sequence"/>
</dbReference>
<dbReference type="PANTHER" id="PTHR42055:SF1">
    <property type="entry name" value="YALI0E03476P"/>
    <property type="match status" value="1"/>
</dbReference>
<gene>
    <name evidence="3" type="ORF">LTR69_006773</name>
</gene>
<comment type="caution">
    <text evidence="3">The sequence shown here is derived from an EMBL/GenBank/DDBJ whole genome shotgun (WGS) entry which is preliminary data.</text>
</comment>
<feature type="region of interest" description="Disordered" evidence="1">
    <location>
        <begin position="529"/>
        <end position="567"/>
    </location>
</feature>
<feature type="region of interest" description="Disordered" evidence="1">
    <location>
        <begin position="485"/>
        <end position="505"/>
    </location>
</feature>
<evidence type="ECO:0000256" key="2">
    <source>
        <dbReference type="SAM" id="Phobius"/>
    </source>
</evidence>
<proteinExistence type="predicted"/>
<name>A0ABR0J8M9_9EURO</name>
<keyword evidence="4" id="KW-1185">Reference proteome</keyword>
<evidence type="ECO:0000313" key="3">
    <source>
        <dbReference type="EMBL" id="KAK5058368.1"/>
    </source>
</evidence>
<evidence type="ECO:0000256" key="1">
    <source>
        <dbReference type="SAM" id="MobiDB-lite"/>
    </source>
</evidence>
<organism evidence="3 4">
    <name type="scientific">Exophiala sideris</name>
    <dbReference type="NCBI Taxonomy" id="1016849"/>
    <lineage>
        <taxon>Eukaryota</taxon>
        <taxon>Fungi</taxon>
        <taxon>Dikarya</taxon>
        <taxon>Ascomycota</taxon>
        <taxon>Pezizomycotina</taxon>
        <taxon>Eurotiomycetes</taxon>
        <taxon>Chaetothyriomycetidae</taxon>
        <taxon>Chaetothyriales</taxon>
        <taxon>Herpotrichiellaceae</taxon>
        <taxon>Exophiala</taxon>
    </lineage>
</organism>
<keyword evidence="2" id="KW-0472">Membrane</keyword>